<dbReference type="GO" id="GO:0016052">
    <property type="term" value="P:carbohydrate catabolic process"/>
    <property type="evidence" value="ECO:0007669"/>
    <property type="project" value="InterPro"/>
</dbReference>
<evidence type="ECO:0000259" key="2">
    <source>
        <dbReference type="Pfam" id="PF06452"/>
    </source>
</evidence>
<protein>
    <submittedName>
        <fullName evidence="4">Carbohydrate family 9 binding domain-like</fullName>
    </submittedName>
</protein>
<evidence type="ECO:0000313" key="4">
    <source>
        <dbReference type="EMBL" id="SEQ85636.1"/>
    </source>
</evidence>
<dbReference type="RefSeq" id="WP_090170052.1">
    <property type="nucleotide sequence ID" value="NZ_FOFB01000017.1"/>
</dbReference>
<dbReference type="InterPro" id="IPR010502">
    <property type="entry name" value="Carb-bd_dom_fam9"/>
</dbReference>
<dbReference type="SUPFAM" id="SSF49344">
    <property type="entry name" value="CBD9-like"/>
    <property type="match status" value="1"/>
</dbReference>
<sequence length="880" mass="100127">MRFSHSVLLLQFLFFASLTAQNMPPEYTTQRIQGDAPTIDGDLDDPAWQQVKWGTDFHQRQPDDSAPVSQETAFKILYDERFLYVAWRAYDTDPDKIEARLGRRDDFPGDWVEINFDSFNDKRTAFSFSASASGVRGDEFISNDGNNWDESWNPFWFFKAKTDEDGYTAEARIPFSQLRFGKEENQTWGLQVNRNLFREQEASSWAPIKQTQPGWVSRFGILKGLNGIKPRKPLELQPYVLGQVRTGGGFPDEDPFGRKTDERLSAGLDGRIGITNDVVVDFTINPDFGQVEADPGAINLDGFQIFFQEQRPFFVEGRNIFNYRITQAEAGGSYNGDLLFYSRRIGGSPSRFLRERHGAGRFVRQPENTTILGAAKVSGKTRSGLSLGLLSSFTEREFATVIDNNGEAREQVEPFTSYNVGRVQQDFNEGQTTIGAMLTSVNRDLHTEELNFLHNNAYSGGMDFVHRWKDRAWALRANAVWSQVRGSEAAITRTQTSFEHNFQRPDADHLSVDTTATRLSGTGGTLAIGEFAGDWVFETGLTYRSPGLELNDIGFLNNTEQFNYFAWGARRWRNPTKAFNRFQWNHNIYAGWDWSGESLNRSYNTNVWGQLKNFSNFRFFLNLEQQDISRNALRGGPLFRRSPGYAMGGGIGTDGRKKLNAYLYFNGGKSYDGNVMGGEVGLEINYQPTDALSLYVEPSFNPSTRRDQYITTLTDDGRTGYMHGKIDQQVISLTMRATLNLTPDFTIQYYAQPFVARGVYDEFKIVDNPLAKDFDNRFIVFPENNVAFNGESGTYQIDDDTDRGIDWEFGDPDFNFLQFRSNLVVRWEYRPSSTIFLVWSQGSSGGTDPTQSAFQALTQDLFANDVRNTFLVKGTYRWVR</sequence>
<keyword evidence="5" id="KW-1185">Reference proteome</keyword>
<dbReference type="Gene3D" id="2.60.40.1190">
    <property type="match status" value="1"/>
</dbReference>
<proteinExistence type="predicted"/>
<evidence type="ECO:0000313" key="5">
    <source>
        <dbReference type="Proteomes" id="UP000199021"/>
    </source>
</evidence>
<name>A0A1H9JFL9_9BACT</name>
<dbReference type="EMBL" id="FOFB01000017">
    <property type="protein sequence ID" value="SEQ85636.1"/>
    <property type="molecule type" value="Genomic_DNA"/>
</dbReference>
<dbReference type="Pfam" id="PF06452">
    <property type="entry name" value="CBM9_1"/>
    <property type="match status" value="1"/>
</dbReference>
<dbReference type="Proteomes" id="UP000199021">
    <property type="component" value="Unassembled WGS sequence"/>
</dbReference>
<evidence type="ECO:0000256" key="1">
    <source>
        <dbReference type="SAM" id="SignalP"/>
    </source>
</evidence>
<dbReference type="InterPro" id="IPR045670">
    <property type="entry name" value="DUF5916"/>
</dbReference>
<evidence type="ECO:0000259" key="3">
    <source>
        <dbReference type="Pfam" id="PF19313"/>
    </source>
</evidence>
<dbReference type="STRING" id="478744.SAMN05444359_11744"/>
<dbReference type="AlphaFoldDB" id="A0A1H9JFL9"/>
<feature type="chain" id="PRO_5011703679" evidence="1">
    <location>
        <begin position="21"/>
        <end position="880"/>
    </location>
</feature>
<accession>A0A1H9JFL9</accession>
<dbReference type="InParanoid" id="A0A1H9JFL9"/>
<reference evidence="5" key="1">
    <citation type="submission" date="2016-10" db="EMBL/GenBank/DDBJ databases">
        <authorList>
            <person name="Varghese N."/>
            <person name="Submissions S."/>
        </authorList>
    </citation>
    <scope>NUCLEOTIDE SEQUENCE [LARGE SCALE GENOMIC DNA]</scope>
    <source>
        <strain evidence="5">DSM 24740</strain>
    </source>
</reference>
<dbReference type="GO" id="GO:0004553">
    <property type="term" value="F:hydrolase activity, hydrolyzing O-glycosyl compounds"/>
    <property type="evidence" value="ECO:0007669"/>
    <property type="project" value="InterPro"/>
</dbReference>
<organism evidence="4 5">
    <name type="scientific">Neolewinella agarilytica</name>
    <dbReference type="NCBI Taxonomy" id="478744"/>
    <lineage>
        <taxon>Bacteria</taxon>
        <taxon>Pseudomonadati</taxon>
        <taxon>Bacteroidota</taxon>
        <taxon>Saprospiria</taxon>
        <taxon>Saprospirales</taxon>
        <taxon>Lewinellaceae</taxon>
        <taxon>Neolewinella</taxon>
    </lineage>
</organism>
<dbReference type="Pfam" id="PF19313">
    <property type="entry name" value="DUF5916"/>
    <property type="match status" value="1"/>
</dbReference>
<dbReference type="GO" id="GO:0030246">
    <property type="term" value="F:carbohydrate binding"/>
    <property type="evidence" value="ECO:0007669"/>
    <property type="project" value="InterPro"/>
</dbReference>
<keyword evidence="1" id="KW-0732">Signal</keyword>
<dbReference type="CDD" id="cd09618">
    <property type="entry name" value="CBM9_like_2"/>
    <property type="match status" value="1"/>
</dbReference>
<feature type="domain" description="Carbohydrate-binding" evidence="2">
    <location>
        <begin position="39"/>
        <end position="195"/>
    </location>
</feature>
<dbReference type="OrthoDB" id="9786766at2"/>
<feature type="signal peptide" evidence="1">
    <location>
        <begin position="1"/>
        <end position="20"/>
    </location>
</feature>
<feature type="domain" description="DUF5916" evidence="3">
    <location>
        <begin position="234"/>
        <end position="876"/>
    </location>
</feature>
<gene>
    <name evidence="4" type="ORF">SAMN05444359_11744</name>
</gene>